<reference evidence="8" key="2">
    <citation type="submission" date="2025-08" db="UniProtKB">
        <authorList>
            <consortium name="RefSeq"/>
        </authorList>
    </citation>
    <scope>IDENTIFICATION</scope>
</reference>
<name>A0ABM5FI42_9SAUR</name>
<evidence type="ECO:0000313" key="8">
    <source>
        <dbReference type="RefSeq" id="XP_072845073.1"/>
    </source>
</evidence>
<evidence type="ECO:0000313" key="7">
    <source>
        <dbReference type="Proteomes" id="UP001652642"/>
    </source>
</evidence>
<dbReference type="Gene3D" id="1.10.4020.10">
    <property type="entry name" value="DNA breaking-rejoining enzymes"/>
    <property type="match status" value="1"/>
</dbReference>
<dbReference type="CDD" id="cd07936">
    <property type="entry name" value="SCAN"/>
    <property type="match status" value="1"/>
</dbReference>
<keyword evidence="7" id="KW-1185">Reference proteome</keyword>
<feature type="region of interest" description="Disordered" evidence="4">
    <location>
        <begin position="345"/>
        <end position="376"/>
    </location>
</feature>
<evidence type="ECO:0000256" key="4">
    <source>
        <dbReference type="SAM" id="MobiDB-lite"/>
    </source>
</evidence>
<gene>
    <name evidence="8" type="primary">LOC110070267</name>
</gene>
<dbReference type="InterPro" id="IPR050916">
    <property type="entry name" value="SCAN-C2H2_zinc_finger"/>
</dbReference>
<dbReference type="InterPro" id="IPR001909">
    <property type="entry name" value="KRAB"/>
</dbReference>
<dbReference type="Proteomes" id="UP001652642">
    <property type="component" value="Chromosome 2"/>
</dbReference>
<proteinExistence type="predicted"/>
<dbReference type="CDD" id="cd07765">
    <property type="entry name" value="KRAB_A-box"/>
    <property type="match status" value="1"/>
</dbReference>
<protein>
    <submittedName>
        <fullName evidence="8">Zinc finger protein with KRAB and SCAN domains 1-like isoform X1</fullName>
    </submittedName>
</protein>
<dbReference type="InterPro" id="IPR036051">
    <property type="entry name" value="KRAB_dom_sf"/>
</dbReference>
<dbReference type="PANTHER" id="PTHR45935">
    <property type="entry name" value="PROTEIN ZBED8-RELATED"/>
    <property type="match status" value="1"/>
</dbReference>
<feature type="domain" description="KRAB" evidence="6">
    <location>
        <begin position="297"/>
        <end position="374"/>
    </location>
</feature>
<dbReference type="PROSITE" id="PS50804">
    <property type="entry name" value="SCAN_BOX"/>
    <property type="match status" value="1"/>
</dbReference>
<dbReference type="PANTHER" id="PTHR45935:SF15">
    <property type="entry name" value="SCAN BOX DOMAIN-CONTAINING PROTEIN"/>
    <property type="match status" value="1"/>
</dbReference>
<feature type="domain" description="SCAN box" evidence="5">
    <location>
        <begin position="134"/>
        <end position="212"/>
    </location>
</feature>
<dbReference type="RefSeq" id="XP_072845073.1">
    <property type="nucleotide sequence ID" value="XM_072988972.1"/>
</dbReference>
<keyword evidence="2" id="KW-0804">Transcription</keyword>
<accession>A0ABM5FI42</accession>
<dbReference type="SUPFAM" id="SSF47353">
    <property type="entry name" value="Retrovirus capsid dimerization domain-like"/>
    <property type="match status" value="1"/>
</dbReference>
<dbReference type="Pfam" id="PF02023">
    <property type="entry name" value="SCAN"/>
    <property type="match status" value="1"/>
</dbReference>
<evidence type="ECO:0000259" key="6">
    <source>
        <dbReference type="PROSITE" id="PS50805"/>
    </source>
</evidence>
<evidence type="ECO:0000256" key="2">
    <source>
        <dbReference type="ARBA" id="ARBA00023163"/>
    </source>
</evidence>
<keyword evidence="1" id="KW-0805">Transcription regulation</keyword>
<dbReference type="Gene3D" id="6.10.140.140">
    <property type="match status" value="1"/>
</dbReference>
<evidence type="ECO:0000256" key="1">
    <source>
        <dbReference type="ARBA" id="ARBA00023015"/>
    </source>
</evidence>
<dbReference type="PROSITE" id="PS50805">
    <property type="entry name" value="KRAB"/>
    <property type="match status" value="1"/>
</dbReference>
<dbReference type="InterPro" id="IPR003309">
    <property type="entry name" value="SCAN_dom"/>
</dbReference>
<sequence length="501" mass="56712">MGFLVQFIPNPLTEPFQLSTPSQSILILHSPSLHLSFIDILLCIPRSSGSQDRIFPCLAFLSSLVLSVIPIEKSRRRSPIHCETLALLQEMNGQCSVGFEGRPKDIEVWRNKKFHKRTVQTNLHGDPLGPDVQHRHFREFCYQEDEGPRAVCSQLHRLCCQWLKPEKHSKAEMLDLIILEQFLTVLPPEMGSWVRGCGPESTSQAVSLAEGFLMSQRVEEKQEAKQLVQESADLFCVFPQAVDAPSESRERPLLLKDEESGGAASPDPGTTLGTDPHPPLLCGRLKTWPAQSEQGPITLEDIAVSFTEEEWALLDPGQRALHWKVMEENTAGMVSLASTMREGRFKEESDRVSLEKDTKEEGKPRRRKTEIEEKGNKSFFSPHENFHVAPLEEDTHQSHESRKCLVYEKGFIFQDSLNAQQGSHIRRKLLDSSEYQWDCFKKSSPEKDLRPQGEKKSLGAWIAKRTSFRAHTLLSVREFQPRGNNSSALRVVKCSVTIPPS</sequence>
<organism evidence="7 8">
    <name type="scientific">Pogona vitticeps</name>
    <name type="common">central bearded dragon</name>
    <dbReference type="NCBI Taxonomy" id="103695"/>
    <lineage>
        <taxon>Eukaryota</taxon>
        <taxon>Metazoa</taxon>
        <taxon>Chordata</taxon>
        <taxon>Craniata</taxon>
        <taxon>Vertebrata</taxon>
        <taxon>Euteleostomi</taxon>
        <taxon>Lepidosauria</taxon>
        <taxon>Squamata</taxon>
        <taxon>Bifurcata</taxon>
        <taxon>Unidentata</taxon>
        <taxon>Episquamata</taxon>
        <taxon>Toxicofera</taxon>
        <taxon>Iguania</taxon>
        <taxon>Acrodonta</taxon>
        <taxon>Agamidae</taxon>
        <taxon>Amphibolurinae</taxon>
        <taxon>Pogona</taxon>
    </lineage>
</organism>
<feature type="region of interest" description="Disordered" evidence="4">
    <location>
        <begin position="258"/>
        <end position="280"/>
    </location>
</feature>
<dbReference type="SUPFAM" id="SSF109640">
    <property type="entry name" value="KRAB domain (Kruppel-associated box)"/>
    <property type="match status" value="1"/>
</dbReference>
<evidence type="ECO:0000256" key="3">
    <source>
        <dbReference type="ARBA" id="ARBA00023242"/>
    </source>
</evidence>
<evidence type="ECO:0000259" key="5">
    <source>
        <dbReference type="PROSITE" id="PS50804"/>
    </source>
</evidence>
<dbReference type="SMART" id="SM00431">
    <property type="entry name" value="SCAN"/>
    <property type="match status" value="1"/>
</dbReference>
<dbReference type="InterPro" id="IPR038269">
    <property type="entry name" value="SCAN_sf"/>
</dbReference>
<keyword evidence="3" id="KW-0539">Nucleus</keyword>
<dbReference type="SMART" id="SM00349">
    <property type="entry name" value="KRAB"/>
    <property type="match status" value="1"/>
</dbReference>
<dbReference type="GeneID" id="110070267"/>
<reference evidence="7" key="1">
    <citation type="submission" date="2025-05" db="UniProtKB">
        <authorList>
            <consortium name="RefSeq"/>
        </authorList>
    </citation>
    <scope>NUCLEOTIDE SEQUENCE [LARGE SCALE GENOMIC DNA]</scope>
</reference>
<dbReference type="Pfam" id="PF01352">
    <property type="entry name" value="KRAB"/>
    <property type="match status" value="1"/>
</dbReference>